<evidence type="ECO:0000256" key="3">
    <source>
        <dbReference type="ARBA" id="ARBA00022685"/>
    </source>
</evidence>
<dbReference type="Gene3D" id="3.30.70.850">
    <property type="entry name" value="Peptidase S8, pro-domain"/>
    <property type="match status" value="1"/>
</dbReference>
<keyword evidence="2 11" id="KW-0645">Protease</keyword>
<dbReference type="Pfam" id="PF00082">
    <property type="entry name" value="Peptidase_S8"/>
    <property type="match status" value="1"/>
</dbReference>
<evidence type="ECO:0000256" key="5">
    <source>
        <dbReference type="ARBA" id="ARBA00022801"/>
    </source>
</evidence>
<gene>
    <name evidence="14" type="ORF">CAMP_LOCUS284</name>
</gene>
<evidence type="ECO:0000259" key="13">
    <source>
        <dbReference type="PROSITE" id="PS51829"/>
    </source>
</evidence>
<dbReference type="GO" id="GO:0005802">
    <property type="term" value="C:trans-Golgi network"/>
    <property type="evidence" value="ECO:0007669"/>
    <property type="project" value="TreeGrafter"/>
</dbReference>
<feature type="active site" description="Charge relay system" evidence="10 11">
    <location>
        <position position="172"/>
    </location>
</feature>
<evidence type="ECO:0000256" key="2">
    <source>
        <dbReference type="ARBA" id="ARBA00022670"/>
    </source>
</evidence>
<feature type="signal peptide" evidence="12">
    <location>
        <begin position="1"/>
        <end position="17"/>
    </location>
</feature>
<dbReference type="InterPro" id="IPR023827">
    <property type="entry name" value="Peptidase_S8_Asp-AS"/>
</dbReference>
<reference evidence="14" key="1">
    <citation type="submission" date="2022-11" db="EMBL/GenBank/DDBJ databases">
        <authorList>
            <person name="Kikuchi T."/>
        </authorList>
    </citation>
    <scope>NUCLEOTIDE SEQUENCE</scope>
    <source>
        <strain evidence="14">PS1010</strain>
    </source>
</reference>
<comment type="similarity">
    <text evidence="1">Belongs to the peptidase S8 family. Furin subfamily.</text>
</comment>
<dbReference type="Gene3D" id="2.60.120.260">
    <property type="entry name" value="Galactose-binding domain-like"/>
    <property type="match status" value="1"/>
</dbReference>
<evidence type="ECO:0000256" key="12">
    <source>
        <dbReference type="SAM" id="SignalP"/>
    </source>
</evidence>
<dbReference type="InterPro" id="IPR038466">
    <property type="entry name" value="S8_pro-domain_sf"/>
</dbReference>
<evidence type="ECO:0000256" key="1">
    <source>
        <dbReference type="ARBA" id="ARBA00005325"/>
    </source>
</evidence>
<dbReference type="InterPro" id="IPR022398">
    <property type="entry name" value="Peptidase_S8_His-AS"/>
</dbReference>
<dbReference type="Pfam" id="PF16470">
    <property type="entry name" value="S8_pro-domain"/>
    <property type="match status" value="1"/>
</dbReference>
<dbReference type="SUPFAM" id="SSF52743">
    <property type="entry name" value="Subtilisin-like"/>
    <property type="match status" value="1"/>
</dbReference>
<dbReference type="SUPFAM" id="SSF49785">
    <property type="entry name" value="Galactose-binding domain-like"/>
    <property type="match status" value="1"/>
</dbReference>
<evidence type="ECO:0000256" key="8">
    <source>
        <dbReference type="ARBA" id="ARBA00023157"/>
    </source>
</evidence>
<feature type="domain" description="P/Homo B" evidence="13">
    <location>
        <begin position="407"/>
        <end position="531"/>
    </location>
</feature>
<dbReference type="PANTHER" id="PTHR42884">
    <property type="entry name" value="PROPROTEIN CONVERTASE SUBTILISIN/KEXIN-RELATED"/>
    <property type="match status" value="1"/>
</dbReference>
<dbReference type="InterPro" id="IPR036852">
    <property type="entry name" value="Peptidase_S8/S53_dom_sf"/>
</dbReference>
<dbReference type="OrthoDB" id="300641at2759"/>
<dbReference type="InterPro" id="IPR032815">
    <property type="entry name" value="S8_pro-domain"/>
</dbReference>
<evidence type="ECO:0000313" key="15">
    <source>
        <dbReference type="Proteomes" id="UP001152747"/>
    </source>
</evidence>
<dbReference type="FunFam" id="3.40.50.200:FF:000021">
    <property type="entry name" value="Proprotein convertase subtilisin/kexin type 5a"/>
    <property type="match status" value="1"/>
</dbReference>
<dbReference type="GO" id="GO:0004252">
    <property type="term" value="F:serine-type endopeptidase activity"/>
    <property type="evidence" value="ECO:0007669"/>
    <property type="project" value="UniProtKB-UniRule"/>
</dbReference>
<keyword evidence="7" id="KW-0865">Zymogen</keyword>
<dbReference type="InterPro" id="IPR000209">
    <property type="entry name" value="Peptidase_S8/S53_dom"/>
</dbReference>
<keyword evidence="9" id="KW-0325">Glycoprotein</keyword>
<dbReference type="PROSITE" id="PS00136">
    <property type="entry name" value="SUBTILASE_ASP"/>
    <property type="match status" value="1"/>
</dbReference>
<dbReference type="Proteomes" id="UP001152747">
    <property type="component" value="Unassembled WGS sequence"/>
</dbReference>
<protein>
    <recommendedName>
        <fullName evidence="13">P/Homo B domain-containing protein</fullName>
    </recommendedName>
</protein>
<dbReference type="Gene3D" id="3.40.50.200">
    <property type="entry name" value="Peptidase S8/S53 domain"/>
    <property type="match status" value="1"/>
</dbReference>
<dbReference type="InterPro" id="IPR034182">
    <property type="entry name" value="Kexin/furin"/>
</dbReference>
<dbReference type="AlphaFoldDB" id="A0A9P1MUR6"/>
<keyword evidence="3" id="KW-0165">Cleavage on pair of basic residues</keyword>
<dbReference type="InterPro" id="IPR008979">
    <property type="entry name" value="Galactose-bd-like_sf"/>
</dbReference>
<dbReference type="EMBL" id="CANHGI010000001">
    <property type="protein sequence ID" value="CAI5437647.1"/>
    <property type="molecule type" value="Genomic_DNA"/>
</dbReference>
<feature type="chain" id="PRO_5040123497" description="P/Homo B domain-containing protein" evidence="12">
    <location>
        <begin position="18"/>
        <end position="531"/>
    </location>
</feature>
<feature type="active site" description="Charge relay system" evidence="10 11">
    <location>
        <position position="133"/>
    </location>
</feature>
<keyword evidence="8" id="KW-1015">Disulfide bond</keyword>
<proteinExistence type="inferred from homology"/>
<dbReference type="InterPro" id="IPR015500">
    <property type="entry name" value="Peptidase_S8_subtilisin-rel"/>
</dbReference>
<dbReference type="GO" id="GO:0016485">
    <property type="term" value="P:protein processing"/>
    <property type="evidence" value="ECO:0007669"/>
    <property type="project" value="TreeGrafter"/>
</dbReference>
<name>A0A9P1MUR6_9PELO</name>
<dbReference type="PROSITE" id="PS51892">
    <property type="entry name" value="SUBTILASE"/>
    <property type="match status" value="1"/>
</dbReference>
<evidence type="ECO:0000256" key="9">
    <source>
        <dbReference type="ARBA" id="ARBA00023180"/>
    </source>
</evidence>
<evidence type="ECO:0000256" key="10">
    <source>
        <dbReference type="PIRSR" id="PIRSR615500-1"/>
    </source>
</evidence>
<keyword evidence="4 12" id="KW-0732">Signal</keyword>
<organism evidence="14 15">
    <name type="scientific">Caenorhabditis angaria</name>
    <dbReference type="NCBI Taxonomy" id="860376"/>
    <lineage>
        <taxon>Eukaryota</taxon>
        <taxon>Metazoa</taxon>
        <taxon>Ecdysozoa</taxon>
        <taxon>Nematoda</taxon>
        <taxon>Chromadorea</taxon>
        <taxon>Rhabditida</taxon>
        <taxon>Rhabditina</taxon>
        <taxon>Rhabditomorpha</taxon>
        <taxon>Rhabditoidea</taxon>
        <taxon>Rhabditidae</taxon>
        <taxon>Peloderinae</taxon>
        <taxon>Caenorhabditis</taxon>
    </lineage>
</organism>
<dbReference type="GO" id="GO:0000139">
    <property type="term" value="C:Golgi membrane"/>
    <property type="evidence" value="ECO:0007669"/>
    <property type="project" value="TreeGrafter"/>
</dbReference>
<evidence type="ECO:0000313" key="14">
    <source>
        <dbReference type="EMBL" id="CAI5437647.1"/>
    </source>
</evidence>
<keyword evidence="6 11" id="KW-0720">Serine protease</keyword>
<dbReference type="InterPro" id="IPR002884">
    <property type="entry name" value="P_dom"/>
</dbReference>
<dbReference type="PRINTS" id="PR00723">
    <property type="entry name" value="SUBTILISIN"/>
</dbReference>
<sequence>MFPLLFLLFLQFLPVSSEDFLVKIQTENDEEARNIAEYYGFALNRKLKSFDNLYIVSEYLDDNLHLEHIVSELLQHEKVHMIEKLDNFGRFARKEMATAKKYENLWQLEPSMRIEEAWKTGFNGSKVTIAIVDDGIDESHIDLKNSFSPNFSFDFVKFGNYPKPDKRENELHGTQCAGLVSMSGNKCGLGVGHGAILGGIKLLGPKLLNDALEADALAFQKDKIDIYSVSWGPKDDGITADGPKQLTSRAISDGFQYGRQGKGNIFIWASGNGGNSGDNCALDGYVNNEFTITFGVVNSDGTPASYAEGCSAVLSAISGGDSSIRTTGFDSKCSHISGSSASAAIASGIVGLALQANPSLTQRDVQKLIIESSDISKIHNISFQTNGAGYNFHQKVGFGLLDAEKMVKLAKEWKHVEKQKELLVKTKLIYSTTPLIEIKLSDEVKSIERVILSMDIYHETRGELSMYLESPQGTISEILPKRITDKNANLINWKFISVNFFGEHSEGNWKIHLKTSKPFVLRNLSLKITGI</sequence>
<evidence type="ECO:0000256" key="6">
    <source>
        <dbReference type="ARBA" id="ARBA00022825"/>
    </source>
</evidence>
<keyword evidence="15" id="KW-1185">Reference proteome</keyword>
<dbReference type="CDD" id="cd04059">
    <property type="entry name" value="Peptidases_S8_Protein_convertases_Kexins_Furin-like"/>
    <property type="match status" value="1"/>
</dbReference>
<evidence type="ECO:0000256" key="11">
    <source>
        <dbReference type="PROSITE-ProRule" id="PRU01240"/>
    </source>
</evidence>
<dbReference type="PANTHER" id="PTHR42884:SF33">
    <property type="entry name" value="ENDOPROTEASE AEX-5"/>
    <property type="match status" value="1"/>
</dbReference>
<keyword evidence="5 11" id="KW-0378">Hydrolase</keyword>
<evidence type="ECO:0000256" key="4">
    <source>
        <dbReference type="ARBA" id="ARBA00022729"/>
    </source>
</evidence>
<feature type="active site" description="Charge relay system" evidence="10 11">
    <location>
        <position position="340"/>
    </location>
</feature>
<dbReference type="Pfam" id="PF01483">
    <property type="entry name" value="P_proprotein"/>
    <property type="match status" value="1"/>
</dbReference>
<comment type="caution">
    <text evidence="14">The sequence shown here is derived from an EMBL/GenBank/DDBJ whole genome shotgun (WGS) entry which is preliminary data.</text>
</comment>
<dbReference type="PROSITE" id="PS00137">
    <property type="entry name" value="SUBTILASE_HIS"/>
    <property type="match status" value="1"/>
</dbReference>
<accession>A0A9P1MUR6</accession>
<evidence type="ECO:0000256" key="7">
    <source>
        <dbReference type="ARBA" id="ARBA00023145"/>
    </source>
</evidence>
<dbReference type="PROSITE" id="PS51829">
    <property type="entry name" value="P_HOMO_B"/>
    <property type="match status" value="1"/>
</dbReference>